<dbReference type="SUPFAM" id="SSF53597">
    <property type="entry name" value="Dihydrofolate reductase-like"/>
    <property type="match status" value="1"/>
</dbReference>
<dbReference type="InterPro" id="IPR050765">
    <property type="entry name" value="Riboflavin_Biosynth_HTPR"/>
</dbReference>
<dbReference type="Gene3D" id="3.40.430.10">
    <property type="entry name" value="Dihydrofolate Reductase, subunit A"/>
    <property type="match status" value="1"/>
</dbReference>
<protein>
    <submittedName>
        <fullName evidence="2">Dihydrofolate reductase</fullName>
        <ecNumber evidence="2">1.5.1.3</ecNumber>
    </submittedName>
</protein>
<evidence type="ECO:0000259" key="1">
    <source>
        <dbReference type="Pfam" id="PF01872"/>
    </source>
</evidence>
<dbReference type="InterPro" id="IPR024072">
    <property type="entry name" value="DHFR-like_dom_sf"/>
</dbReference>
<evidence type="ECO:0000313" key="2">
    <source>
        <dbReference type="EMBL" id="CAA9225844.1"/>
    </source>
</evidence>
<dbReference type="EC" id="1.5.1.3" evidence="2"/>
<keyword evidence="2" id="KW-0560">Oxidoreductase</keyword>
<name>A0A6J4HLQ8_9CHLR</name>
<dbReference type="GO" id="GO:0004146">
    <property type="term" value="F:dihydrofolate reductase activity"/>
    <property type="evidence" value="ECO:0007669"/>
    <property type="project" value="UniProtKB-EC"/>
</dbReference>
<proteinExistence type="predicted"/>
<feature type="domain" description="Bacterial bifunctional deaminase-reductase C-terminal" evidence="1">
    <location>
        <begin position="4"/>
        <end position="166"/>
    </location>
</feature>
<dbReference type="AlphaFoldDB" id="A0A6J4HLQ8"/>
<dbReference type="GO" id="GO:0009231">
    <property type="term" value="P:riboflavin biosynthetic process"/>
    <property type="evidence" value="ECO:0007669"/>
    <property type="project" value="InterPro"/>
</dbReference>
<sequence>MGNVLLDMALSLDGFVAGPTDEDSGLYNWYFAPGDDATFVKDELLETIGAMIIGRRAFGDEPDGFDTPYKVPHFVLTHHARDPIARGGMQFIFVTDGIEHALAQAKAAAGDKVVCVAGGANTAQQFIKAGLLDEIQLHLVPVLLGGGLRLFDQTGGQDMRLERTRVIEGEGVTHLRFRILR</sequence>
<dbReference type="PANTHER" id="PTHR38011:SF12">
    <property type="entry name" value="BIFUNCTIONAL DEAMINASE-REDUCTASE DOMAIN PROTEIN"/>
    <property type="match status" value="1"/>
</dbReference>
<gene>
    <name evidence="2" type="ORF">AVDCRST_MAG26-750</name>
</gene>
<dbReference type="InterPro" id="IPR002734">
    <property type="entry name" value="RibDG_C"/>
</dbReference>
<dbReference type="Pfam" id="PF01872">
    <property type="entry name" value="RibD_C"/>
    <property type="match status" value="1"/>
</dbReference>
<dbReference type="GO" id="GO:0008703">
    <property type="term" value="F:5-amino-6-(5-phosphoribosylamino)uracil reductase activity"/>
    <property type="evidence" value="ECO:0007669"/>
    <property type="project" value="InterPro"/>
</dbReference>
<dbReference type="PANTHER" id="PTHR38011">
    <property type="entry name" value="DIHYDROFOLATE REDUCTASE FAMILY PROTEIN (AFU_ORTHOLOGUE AFUA_8G06820)"/>
    <property type="match status" value="1"/>
</dbReference>
<reference evidence="2" key="1">
    <citation type="submission" date="2020-02" db="EMBL/GenBank/DDBJ databases">
        <authorList>
            <person name="Meier V. D."/>
        </authorList>
    </citation>
    <scope>NUCLEOTIDE SEQUENCE</scope>
    <source>
        <strain evidence="2">AVDCRST_MAG26</strain>
    </source>
</reference>
<organism evidence="2">
    <name type="scientific">uncultured Chloroflexia bacterium</name>
    <dbReference type="NCBI Taxonomy" id="1672391"/>
    <lineage>
        <taxon>Bacteria</taxon>
        <taxon>Bacillati</taxon>
        <taxon>Chloroflexota</taxon>
        <taxon>Chloroflexia</taxon>
        <taxon>environmental samples</taxon>
    </lineage>
</organism>
<dbReference type="EMBL" id="CADCTK010000178">
    <property type="protein sequence ID" value="CAA9225844.1"/>
    <property type="molecule type" value="Genomic_DNA"/>
</dbReference>
<accession>A0A6J4HLQ8</accession>